<evidence type="ECO:0000313" key="3">
    <source>
        <dbReference type="EMBL" id="CZR59368.1"/>
    </source>
</evidence>
<dbReference type="EMBL" id="FJOG01000013">
    <property type="protein sequence ID" value="CZR59368.1"/>
    <property type="molecule type" value="Genomic_DNA"/>
</dbReference>
<feature type="compositionally biased region" description="Polar residues" evidence="1">
    <location>
        <begin position="453"/>
        <end position="466"/>
    </location>
</feature>
<organism evidence="3 4">
    <name type="scientific">Phialocephala subalpina</name>
    <dbReference type="NCBI Taxonomy" id="576137"/>
    <lineage>
        <taxon>Eukaryota</taxon>
        <taxon>Fungi</taxon>
        <taxon>Dikarya</taxon>
        <taxon>Ascomycota</taxon>
        <taxon>Pezizomycotina</taxon>
        <taxon>Leotiomycetes</taxon>
        <taxon>Helotiales</taxon>
        <taxon>Mollisiaceae</taxon>
        <taxon>Phialocephala</taxon>
        <taxon>Phialocephala fortinii species complex</taxon>
    </lineage>
</organism>
<proteinExistence type="predicted"/>
<dbReference type="Pfam" id="PF06985">
    <property type="entry name" value="HET"/>
    <property type="match status" value="1"/>
</dbReference>
<name>A0A1L7X300_9HELO</name>
<dbReference type="PANTHER" id="PTHR10622:SF10">
    <property type="entry name" value="HET DOMAIN-CONTAINING PROTEIN"/>
    <property type="match status" value="1"/>
</dbReference>
<accession>A0A1L7X300</accession>
<dbReference type="OrthoDB" id="194358at2759"/>
<evidence type="ECO:0000313" key="4">
    <source>
        <dbReference type="Proteomes" id="UP000184330"/>
    </source>
</evidence>
<sequence>MRLLKTQTHELVFYPDDRIPQYAILSHTWGTPDEEVSFQDMQTAAAGFGLGTSSLDWRKKPGWTKIQRACAEALRHGFEYLWVDTCCIDKSSSAELQEGINSMFRWYEEASVCLAYLSDVPPGCDFSAQDSEFRKSRWFTRGWTLQELLAPETVHFFDSDWNEFGGKRALSTIIEEISGIEARYIVSGGYWGAYERLSEASVAQRMSWMSRRKTTRTEDMAYCLLGIFGIHMPMLYGEGDKAFKRLQEEIMKASDDITLLAWGYKSRLNEKPGADSILAPDPGYFKNCYDLVPSELVGFPRPSFSMAQRGLMIKIPVRLDQNHDHITYAVLACGHSQSMLAPGRCQKLLVIPLISVGACNSPGLWKEEGEYLRYHWCTPTLVSTDFVKEARMESIVILRPSRLTERPQVPQGILRPLRRSTLIGIYPLQPEIFFIGTRFISLSSSWLFQSRSKPQFPNNSNTSAVSSEDENEIQWREKRDMRMLLINTSEGNLLVVLEYGMEVSNEIGTLYITTCRAFEMPAGDFDLELLHNLAQAKTYVGLRELTAISGEEEDKVFRIKEEVDIFLFIRTHQPNHFLKPSKTEIEIFIERS</sequence>
<dbReference type="STRING" id="576137.A0A1L7X300"/>
<dbReference type="PANTHER" id="PTHR10622">
    <property type="entry name" value="HET DOMAIN-CONTAINING PROTEIN"/>
    <property type="match status" value="1"/>
</dbReference>
<keyword evidence="4" id="KW-1185">Reference proteome</keyword>
<evidence type="ECO:0000259" key="2">
    <source>
        <dbReference type="Pfam" id="PF06985"/>
    </source>
</evidence>
<evidence type="ECO:0000256" key="1">
    <source>
        <dbReference type="SAM" id="MobiDB-lite"/>
    </source>
</evidence>
<dbReference type="AlphaFoldDB" id="A0A1L7X300"/>
<dbReference type="Proteomes" id="UP000184330">
    <property type="component" value="Unassembled WGS sequence"/>
</dbReference>
<protein>
    <submittedName>
        <fullName evidence="3">Related to beta transducin-like protein</fullName>
    </submittedName>
</protein>
<gene>
    <name evidence="3" type="ORF">PAC_09260</name>
</gene>
<feature type="domain" description="Heterokaryon incompatibility" evidence="2">
    <location>
        <begin position="22"/>
        <end position="119"/>
    </location>
</feature>
<feature type="region of interest" description="Disordered" evidence="1">
    <location>
        <begin position="451"/>
        <end position="471"/>
    </location>
</feature>
<dbReference type="InterPro" id="IPR010730">
    <property type="entry name" value="HET"/>
</dbReference>
<reference evidence="3 4" key="1">
    <citation type="submission" date="2016-03" db="EMBL/GenBank/DDBJ databases">
        <authorList>
            <person name="Ploux O."/>
        </authorList>
    </citation>
    <scope>NUCLEOTIDE SEQUENCE [LARGE SCALE GENOMIC DNA]</scope>
    <source>
        <strain evidence="3 4">UAMH 11012</strain>
    </source>
</reference>